<dbReference type="Proteomes" id="UP000063063">
    <property type="component" value="Chromosome 31"/>
</dbReference>
<name>A0A088SFW7_LEIPA</name>
<feature type="region of interest" description="Disordered" evidence="1">
    <location>
        <begin position="118"/>
        <end position="164"/>
    </location>
</feature>
<dbReference type="VEuPathDB" id="TriTrypDB:LPMP_310890"/>
<organism evidence="2 3">
    <name type="scientific">Leishmania panamensis</name>
    <dbReference type="NCBI Taxonomy" id="5679"/>
    <lineage>
        <taxon>Eukaryota</taxon>
        <taxon>Discoba</taxon>
        <taxon>Euglenozoa</taxon>
        <taxon>Kinetoplastea</taxon>
        <taxon>Metakinetoplastina</taxon>
        <taxon>Trypanosomatida</taxon>
        <taxon>Trypanosomatidae</taxon>
        <taxon>Leishmaniinae</taxon>
        <taxon>Leishmania</taxon>
        <taxon>Leishmania guyanensis species complex</taxon>
    </lineage>
</organism>
<dbReference type="RefSeq" id="XP_010701477.1">
    <property type="nucleotide sequence ID" value="XM_010703175.1"/>
</dbReference>
<feature type="compositionally biased region" description="Polar residues" evidence="1">
    <location>
        <begin position="118"/>
        <end position="131"/>
    </location>
</feature>
<keyword evidence="3" id="KW-1185">Reference proteome</keyword>
<evidence type="ECO:0000313" key="3">
    <source>
        <dbReference type="Proteomes" id="UP000063063"/>
    </source>
</evidence>
<dbReference type="KEGG" id="lpan:LPMP_310890"/>
<proteinExistence type="predicted"/>
<feature type="region of interest" description="Disordered" evidence="1">
    <location>
        <begin position="580"/>
        <end position="602"/>
    </location>
</feature>
<evidence type="ECO:0000313" key="2">
    <source>
        <dbReference type="EMBL" id="AIO00677.1"/>
    </source>
</evidence>
<dbReference type="VEuPathDB" id="TriTrypDB:LPAL13_310015500"/>
<protein>
    <submittedName>
        <fullName evidence="2">Uncharacterized protein</fullName>
    </submittedName>
</protein>
<dbReference type="OrthoDB" id="273093at2759"/>
<dbReference type="AlphaFoldDB" id="A0A088SFW7"/>
<dbReference type="GeneID" id="22577515"/>
<reference evidence="2 3" key="1">
    <citation type="journal article" date="2015" name="Sci. Rep.">
        <title>The genome of Leishmania panamensis: insights into genomics of the L. (Viannia) subgenus.</title>
        <authorList>
            <person name="Llanes A."/>
            <person name="Restrepo C.M."/>
            <person name="Vecchio G.D."/>
            <person name="Anguizola F.J."/>
            <person name="Lleonart R."/>
        </authorList>
    </citation>
    <scope>NUCLEOTIDE SEQUENCE [LARGE SCALE GENOMIC DNA]</scope>
    <source>
        <strain evidence="2 3">MHOM/PA/94/PSC-1</strain>
    </source>
</reference>
<sequence>MRPSRMHLCTSPVHPWVSEYLARAVVAPAVSASAHRYKGTSRLKSGQADVEGITESERAVLQAQYREARKQLVGALLMQPFSYNSILARASGSSPTALADMYDLRGLCSAAYDFLQESPNRDPTAQQSASCASEADMPPSESAPVTVVSTDAGPAGSAKRLSSSTTSVAGAPAAAVVRWPTVSQMTKAVERRIMDYRYVWRTANRLASDRVEVEQKRCVLASPSDATQAPTAPIFTGGSLPFLLATIPHNLLFSIAEHAILHAWYGGPHVYPNAKIPNPNSAFDLKDNPLLRVDDVTSLQWDRAQAANFLVVVLRQPAVQRELRQRLWGAAQSYHRSVIRKLESLGMKRRAEGVSKDAADNFFILLDQEPGMPTPLSVSLREIRDDLFSFDEHMYFVRVSPSSYSSPWKCRVDCQPLRSTHLFRFVSSHADVVAAFRDRPRSNVSDALFRFSSLDGNTSAKASAAPVSLSTRDKLWLLLSEMVRLRYLVAYLLNLEVILHQVRNNHSRSQREQPAPKEVDRASFPASRHLEQADVQDAENANCIAAVFHFLGIRIHPRLAVSSHHHRFLRLARVRHCERPTVSKPPGASTAAHEASDAGMSVTHEDRRYGTVQELFSAFSKALDAATVPLSQPQATVASYTPSAKSACEGQGAPGDGIEVMSDVLDHMRDSSGLQSVAQARNVSDGSSLLSDTDTEFLKAILSVTPEG</sequence>
<accession>A0A088SFW7</accession>
<dbReference type="eggNOG" id="ENOG502SK7G">
    <property type="taxonomic scope" value="Eukaryota"/>
</dbReference>
<dbReference type="EMBL" id="CP009400">
    <property type="protein sequence ID" value="AIO00677.1"/>
    <property type="molecule type" value="Genomic_DNA"/>
</dbReference>
<evidence type="ECO:0000256" key="1">
    <source>
        <dbReference type="SAM" id="MobiDB-lite"/>
    </source>
</evidence>
<gene>
    <name evidence="2" type="ORF">LPMP_310890</name>
</gene>